<dbReference type="InterPro" id="IPR044189">
    <property type="entry name" value="XPO4/7-like"/>
</dbReference>
<dbReference type="EMBL" id="JAGRRH010000007">
    <property type="protein sequence ID" value="KAG7367414.1"/>
    <property type="molecule type" value="Genomic_DNA"/>
</dbReference>
<protein>
    <recommendedName>
        <fullName evidence="10">Exportin-4</fullName>
    </recommendedName>
</protein>
<keyword evidence="4" id="KW-0813">Transport</keyword>
<dbReference type="GO" id="GO:0005643">
    <property type="term" value="C:nuclear pore"/>
    <property type="evidence" value="ECO:0007669"/>
    <property type="project" value="TreeGrafter"/>
</dbReference>
<evidence type="ECO:0000313" key="8">
    <source>
        <dbReference type="EMBL" id="KAG7367414.1"/>
    </source>
</evidence>
<dbReference type="GO" id="GO:0005737">
    <property type="term" value="C:cytoplasm"/>
    <property type="evidence" value="ECO:0007669"/>
    <property type="project" value="UniProtKB-SubCell"/>
</dbReference>
<dbReference type="GO" id="GO:0006611">
    <property type="term" value="P:protein export from nucleus"/>
    <property type="evidence" value="ECO:0007669"/>
    <property type="project" value="TreeGrafter"/>
</dbReference>
<organism evidence="8 9">
    <name type="scientific">Nitzschia inconspicua</name>
    <dbReference type="NCBI Taxonomy" id="303405"/>
    <lineage>
        <taxon>Eukaryota</taxon>
        <taxon>Sar</taxon>
        <taxon>Stramenopiles</taxon>
        <taxon>Ochrophyta</taxon>
        <taxon>Bacillariophyta</taxon>
        <taxon>Bacillariophyceae</taxon>
        <taxon>Bacillariophycidae</taxon>
        <taxon>Bacillariales</taxon>
        <taxon>Bacillariaceae</taxon>
        <taxon>Nitzschia</taxon>
    </lineage>
</organism>
<evidence type="ECO:0000256" key="4">
    <source>
        <dbReference type="ARBA" id="ARBA00022448"/>
    </source>
</evidence>
<dbReference type="AlphaFoldDB" id="A0A9K3LRY2"/>
<comment type="subcellular location">
    <subcellularLocation>
        <location evidence="2">Cytoplasm</location>
    </subcellularLocation>
    <subcellularLocation>
        <location evidence="1">Nucleus</location>
    </subcellularLocation>
</comment>
<comment type="caution">
    <text evidence="8">The sequence shown here is derived from an EMBL/GenBank/DDBJ whole genome shotgun (WGS) entry which is preliminary data.</text>
</comment>
<keyword evidence="6" id="KW-0653">Protein transport</keyword>
<gene>
    <name evidence="8" type="ORF">IV203_030085</name>
</gene>
<evidence type="ECO:0000313" key="9">
    <source>
        <dbReference type="Proteomes" id="UP000693970"/>
    </source>
</evidence>
<dbReference type="OrthoDB" id="39965at2759"/>
<keyword evidence="7" id="KW-0539">Nucleus</keyword>
<evidence type="ECO:0000256" key="1">
    <source>
        <dbReference type="ARBA" id="ARBA00004123"/>
    </source>
</evidence>
<proteinExistence type="inferred from homology"/>
<reference evidence="8" key="1">
    <citation type="journal article" date="2021" name="Sci. Rep.">
        <title>Diploid genomic architecture of Nitzschia inconspicua, an elite biomass production diatom.</title>
        <authorList>
            <person name="Oliver A."/>
            <person name="Podell S."/>
            <person name="Pinowska A."/>
            <person name="Traller J.C."/>
            <person name="Smith S.R."/>
            <person name="McClure R."/>
            <person name="Beliaev A."/>
            <person name="Bohutskyi P."/>
            <person name="Hill E.A."/>
            <person name="Rabines A."/>
            <person name="Zheng H."/>
            <person name="Allen L.Z."/>
            <person name="Kuo A."/>
            <person name="Grigoriev I.V."/>
            <person name="Allen A.E."/>
            <person name="Hazlebeck D."/>
            <person name="Allen E.E."/>
        </authorList>
    </citation>
    <scope>NUCLEOTIDE SEQUENCE</scope>
    <source>
        <strain evidence="8">Hildebrandi</strain>
    </source>
</reference>
<dbReference type="PANTHER" id="PTHR12596">
    <property type="entry name" value="EXPORTIN 4,7-RELATED"/>
    <property type="match status" value="1"/>
</dbReference>
<dbReference type="Proteomes" id="UP000693970">
    <property type="component" value="Unassembled WGS sequence"/>
</dbReference>
<evidence type="ECO:0000256" key="7">
    <source>
        <dbReference type="ARBA" id="ARBA00023242"/>
    </source>
</evidence>
<evidence type="ECO:0000256" key="2">
    <source>
        <dbReference type="ARBA" id="ARBA00004496"/>
    </source>
</evidence>
<keyword evidence="9" id="KW-1185">Reference proteome</keyword>
<reference evidence="8" key="2">
    <citation type="submission" date="2021-04" db="EMBL/GenBank/DDBJ databases">
        <authorList>
            <person name="Podell S."/>
        </authorList>
    </citation>
    <scope>NUCLEOTIDE SEQUENCE</scope>
    <source>
        <strain evidence="8">Hildebrandi</strain>
    </source>
</reference>
<dbReference type="PANTHER" id="PTHR12596:SF1">
    <property type="entry name" value="EXPORTIN-4"/>
    <property type="match status" value="1"/>
</dbReference>
<evidence type="ECO:0008006" key="10">
    <source>
        <dbReference type="Google" id="ProtNLM"/>
    </source>
</evidence>
<keyword evidence="5" id="KW-0963">Cytoplasm</keyword>
<comment type="similarity">
    <text evidence="3">Belongs to the exportin family.</text>
</comment>
<dbReference type="GO" id="GO:0005049">
    <property type="term" value="F:nuclear export signal receptor activity"/>
    <property type="evidence" value="ECO:0007669"/>
    <property type="project" value="InterPro"/>
</dbReference>
<evidence type="ECO:0000256" key="3">
    <source>
        <dbReference type="ARBA" id="ARBA00009466"/>
    </source>
</evidence>
<evidence type="ECO:0000256" key="5">
    <source>
        <dbReference type="ARBA" id="ARBA00022490"/>
    </source>
</evidence>
<name>A0A9K3LRY2_9STRA</name>
<evidence type="ECO:0000256" key="6">
    <source>
        <dbReference type="ARBA" id="ARBA00022927"/>
    </source>
</evidence>
<accession>A0A9K3LRY2</accession>
<sequence>MQHHHQDPEHPSSLGPASAELQQVLSLPPPDFSGDANNAAAVTHAALQALRDAGDPRFLFLRTILEVVTNMKQQQQQQRFQQSHDELLFHCITGCRHILLTKWTSFCDPFLRLVRDYFMTLGGTPTTNIAMSSFLRLALFNASASFWKRNWNEDTNSTTTNAFLTNISQEEQSLMDHIRLSQQQNGLNVPQLTNKLDLFRYLEEAMSPTSTTASGTTLDLASSSSFMTILVGEFAGKSASNYNMPLEFHKQAHRTFEKEGWLDQSLQMTMTALSHVVGLLNSNTAVNAAEVEPLALTVVQLTIDIISWEFGTDAWDSGGFPLTGGNALLKPPEEWRHFLIQPEFVTAIFRVHATVIQSNSNTSSQLAHYVRQLILLLASLNGPIFQSKEERKTFAAILLEGILILLSNATVQSSLASSESQLLDTLSMVSRLIVNYRLSVLVELPMMQSLHQGLSTLGRHLLQENLKECQAVHGDTEAMENREFREEALALLLEGIVLLCGDPWLLYSGSEESRKVVQAALASTLGPLYAEFVNCRTQMARLEETYLTSHETELDEVREEIYAVDLEDEMTSLSIVGRLDLQASLACLLGLFSRLIPQLQSLWNCQVGAVTADAAGLLEESRLTTMYIGHLLTDENSGETPVIPDAILATCQDSQQTTETVASAVRTLQEFAEFQASRIAAHPSDPRLSPLLAKAFLWFLNRWAPAYILPTEYGNSATQGSIVLPWSYPEQAKQSVSFILSLCLHYNCCWPQERQVQDVAASLILSMAKACSNLRLAMVESAPFRQLLNFHCLTCGIRHSAPSHEFENTVQSKAGHVAIDMTMIRGYQRLPYEVKGRLLTGILVACSEPEDAASAALLNDCFSALQEAFSALVNVLSTKQLSPDSVDAKEMTCLCVALYGGVARAGDMINSERIPTFLSPSLGHLSGLMECYADDLTICEGLLRLFRDYAEHFIAILDSESCAVLFRASSELLKSYSVQHCSTNRVILHSTEEEQKYDDVLCAIELLIQLGTKDFIDVGHQTGVNSTQVTEMIFMGLQQILPLMTRGLLQYPRLCTQFFSLVGFMLETYAEQVKLLPYDLFDALLESLLYGMSYHDDGIAKSSLQGLSGIAREHLKSRVLDVHIAASQNHEGIIDKCTRRLLVEVVFQNIIWDRMEAAGLALLPLAAIDINRFAAVVQGIAQQIPPEHQKRLISSFQGLLQPDVVLRVTSVGYEGRKNRILFKKEFETFCHEIHSFLLTK</sequence>